<evidence type="ECO:0000313" key="3">
    <source>
        <dbReference type="WBParaSite" id="HPBE_0001734401-mRNA-1"/>
    </source>
</evidence>
<dbReference type="PANTHER" id="PTHR23227">
    <property type="entry name" value="BUCENTAUR RELATED"/>
    <property type="match status" value="1"/>
</dbReference>
<proteinExistence type="predicted"/>
<organism evidence="2 3">
    <name type="scientific">Heligmosomoides polygyrus</name>
    <name type="common">Parasitic roundworm</name>
    <dbReference type="NCBI Taxonomy" id="6339"/>
    <lineage>
        <taxon>Eukaryota</taxon>
        <taxon>Metazoa</taxon>
        <taxon>Ecdysozoa</taxon>
        <taxon>Nematoda</taxon>
        <taxon>Chromadorea</taxon>
        <taxon>Rhabditida</taxon>
        <taxon>Rhabditina</taxon>
        <taxon>Rhabditomorpha</taxon>
        <taxon>Strongyloidea</taxon>
        <taxon>Heligmosomidae</taxon>
        <taxon>Heligmosomoides</taxon>
    </lineage>
</organism>
<accession>A0A3P8ACI1</accession>
<dbReference type="InterPro" id="IPR036691">
    <property type="entry name" value="Endo/exonu/phosph_ase_sf"/>
</dbReference>
<keyword evidence="2" id="KW-1185">Reference proteome</keyword>
<gene>
    <name evidence="1" type="ORF">HPBE_LOCUS17343</name>
</gene>
<dbReference type="InterPro" id="IPR027124">
    <property type="entry name" value="Swc5/CFDP1/2"/>
</dbReference>
<dbReference type="PANTHER" id="PTHR23227:SF67">
    <property type="entry name" value="CRANIOFACIAL DEVELOPMENT PROTEIN 2-LIKE"/>
    <property type="match status" value="1"/>
</dbReference>
<protein>
    <submittedName>
        <fullName evidence="3">RRM domain-containing protein</fullName>
    </submittedName>
</protein>
<reference evidence="3" key="2">
    <citation type="submission" date="2019-09" db="UniProtKB">
        <authorList>
            <consortium name="WormBaseParasite"/>
        </authorList>
    </citation>
    <scope>IDENTIFICATION</scope>
</reference>
<dbReference type="WBParaSite" id="HPBE_0001734401-mRNA-1">
    <property type="protein sequence ID" value="HPBE_0001734401-mRNA-1"/>
    <property type="gene ID" value="HPBE_0001734401"/>
</dbReference>
<accession>A0A183G6K8</accession>
<dbReference type="Proteomes" id="UP000050761">
    <property type="component" value="Unassembled WGS sequence"/>
</dbReference>
<evidence type="ECO:0000313" key="2">
    <source>
        <dbReference type="Proteomes" id="UP000050761"/>
    </source>
</evidence>
<evidence type="ECO:0000313" key="1">
    <source>
        <dbReference type="EMBL" id="VDP08611.1"/>
    </source>
</evidence>
<sequence length="279" mass="31654">MLPPKNDLRKVRKSLNPLWFEEKSSGKSSLVFVEAFLKINAAVYKNVLKKVLKPWPNFTSEKPTGASNKILLQHTKRSRRALAEPGECEKYARVRDARTASGATELVRKSRNVALKRRKIDFWDEETRWSCCKSRDIGRGFKAVLCGSPRTTSGVGMIVFKRFRDAIASVERFDDRMMKIVVAVEERPWHFFSAYAPQTGCSKETKDEFWSLLDENTAGVPSQDMVVVAGDIIGHVGATKDGYICHDGFGFVLVRRRLQGLVTDAKPCRMRLLPRNTVR</sequence>
<dbReference type="SUPFAM" id="SSF56219">
    <property type="entry name" value="DNase I-like"/>
    <property type="match status" value="1"/>
</dbReference>
<name>A0A183G6K8_HELPZ</name>
<dbReference type="EMBL" id="UZAH01029957">
    <property type="protein sequence ID" value="VDP08611.1"/>
    <property type="molecule type" value="Genomic_DNA"/>
</dbReference>
<dbReference type="Gene3D" id="3.60.10.10">
    <property type="entry name" value="Endonuclease/exonuclease/phosphatase"/>
    <property type="match status" value="1"/>
</dbReference>
<dbReference type="AlphaFoldDB" id="A0A183G6K8"/>
<reference evidence="1 2" key="1">
    <citation type="submission" date="2018-11" db="EMBL/GenBank/DDBJ databases">
        <authorList>
            <consortium name="Pathogen Informatics"/>
        </authorList>
    </citation>
    <scope>NUCLEOTIDE SEQUENCE [LARGE SCALE GENOMIC DNA]</scope>
</reference>